<dbReference type="EMBL" id="CP098755">
    <property type="protein sequence ID" value="USG66141.1"/>
    <property type="molecule type" value="Genomic_DNA"/>
</dbReference>
<dbReference type="PANTHER" id="PTHR47506:SF1">
    <property type="entry name" value="HTH-TYPE TRANSCRIPTIONAL REGULATOR YJDC"/>
    <property type="match status" value="1"/>
</dbReference>
<dbReference type="Proteomes" id="UP001056500">
    <property type="component" value="Chromosome"/>
</dbReference>
<dbReference type="Gene3D" id="1.10.357.10">
    <property type="entry name" value="Tetracycline Repressor, domain 2"/>
    <property type="match status" value="1"/>
</dbReference>
<dbReference type="PROSITE" id="PS50977">
    <property type="entry name" value="HTH_TETR_2"/>
    <property type="match status" value="1"/>
</dbReference>
<evidence type="ECO:0000256" key="4">
    <source>
        <dbReference type="PROSITE-ProRule" id="PRU00335"/>
    </source>
</evidence>
<evidence type="ECO:0000256" key="3">
    <source>
        <dbReference type="ARBA" id="ARBA00023163"/>
    </source>
</evidence>
<evidence type="ECO:0000313" key="6">
    <source>
        <dbReference type="EMBL" id="USG66141.1"/>
    </source>
</evidence>
<evidence type="ECO:0000256" key="1">
    <source>
        <dbReference type="ARBA" id="ARBA00023015"/>
    </source>
</evidence>
<dbReference type="SUPFAM" id="SSF48498">
    <property type="entry name" value="Tetracyclin repressor-like, C-terminal domain"/>
    <property type="match status" value="1"/>
</dbReference>
<evidence type="ECO:0000256" key="2">
    <source>
        <dbReference type="ARBA" id="ARBA00023125"/>
    </source>
</evidence>
<reference evidence="6" key="1">
    <citation type="submission" date="2022-06" db="EMBL/GenBank/DDBJ databases">
        <title>Genome sequencing of Brevibacillus sp. BB3-R1.</title>
        <authorList>
            <person name="Heo J."/>
            <person name="Lee D."/>
            <person name="Won M."/>
            <person name="Han B.-H."/>
            <person name="Hong S.-B."/>
            <person name="Kwon S.-W."/>
        </authorList>
    </citation>
    <scope>NUCLEOTIDE SEQUENCE</scope>
    <source>
        <strain evidence="6">BB3-R1</strain>
    </source>
</reference>
<gene>
    <name evidence="6" type="ORF">NDK47_02045</name>
</gene>
<name>A0ABY4WG54_9BACL</name>
<dbReference type="InterPro" id="IPR036271">
    <property type="entry name" value="Tet_transcr_reg_TetR-rel_C_sf"/>
</dbReference>
<protein>
    <submittedName>
        <fullName evidence="6">TetR/AcrR family transcriptional regulator</fullName>
    </submittedName>
</protein>
<sequence length="199" mass="22830">MEKKESAKERILQVASDLFYREGIRAVGIDRIIEEAGVAKASFYRNFATKDDLVVAFLERSNRRAFKRIEEARIRYPHEPYKQLQEVFRLLAIRMGEPDFRGCPFMNTTVEFPEGAHPGNHKARECRIGVWRVIKEMALLAGARDPEALAKQLEITFSGAIMTASLYHSKDNGEHFFKVVQLLLDEHIPADQKNPAELK</sequence>
<keyword evidence="3" id="KW-0804">Transcription</keyword>
<feature type="domain" description="HTH tetR-type" evidence="5">
    <location>
        <begin position="5"/>
        <end position="65"/>
    </location>
</feature>
<keyword evidence="1" id="KW-0805">Transcription regulation</keyword>
<keyword evidence="7" id="KW-1185">Reference proteome</keyword>
<keyword evidence="2 4" id="KW-0238">DNA-binding</keyword>
<dbReference type="RefSeq" id="WP_251873226.1">
    <property type="nucleotide sequence ID" value="NZ_CP098755.1"/>
</dbReference>
<dbReference type="Pfam" id="PF00440">
    <property type="entry name" value="TetR_N"/>
    <property type="match status" value="1"/>
</dbReference>
<proteinExistence type="predicted"/>
<dbReference type="PANTHER" id="PTHR47506">
    <property type="entry name" value="TRANSCRIPTIONAL REGULATORY PROTEIN"/>
    <property type="match status" value="1"/>
</dbReference>
<feature type="DNA-binding region" description="H-T-H motif" evidence="4">
    <location>
        <begin position="28"/>
        <end position="47"/>
    </location>
</feature>
<accession>A0ABY4WG54</accession>
<dbReference type="PRINTS" id="PR00455">
    <property type="entry name" value="HTHTETR"/>
</dbReference>
<evidence type="ECO:0000313" key="7">
    <source>
        <dbReference type="Proteomes" id="UP001056500"/>
    </source>
</evidence>
<dbReference type="InterPro" id="IPR009057">
    <property type="entry name" value="Homeodomain-like_sf"/>
</dbReference>
<dbReference type="InterPro" id="IPR001647">
    <property type="entry name" value="HTH_TetR"/>
</dbReference>
<organism evidence="6 7">
    <name type="scientific">Brevibacillus ruminantium</name>
    <dbReference type="NCBI Taxonomy" id="2950604"/>
    <lineage>
        <taxon>Bacteria</taxon>
        <taxon>Bacillati</taxon>
        <taxon>Bacillota</taxon>
        <taxon>Bacilli</taxon>
        <taxon>Bacillales</taxon>
        <taxon>Paenibacillaceae</taxon>
        <taxon>Brevibacillus</taxon>
    </lineage>
</organism>
<dbReference type="SUPFAM" id="SSF46689">
    <property type="entry name" value="Homeodomain-like"/>
    <property type="match status" value="1"/>
</dbReference>
<evidence type="ECO:0000259" key="5">
    <source>
        <dbReference type="PROSITE" id="PS50977"/>
    </source>
</evidence>